<dbReference type="STRING" id="247156.NFA_27480"/>
<dbReference type="EMBL" id="AP006618">
    <property type="protein sequence ID" value="BAD57595.1"/>
    <property type="molecule type" value="Genomic_DNA"/>
</dbReference>
<dbReference type="AlphaFoldDB" id="Q5YW46"/>
<dbReference type="GeneID" id="61133485"/>
<dbReference type="HOGENOM" id="CLU_2207278_0_0_11"/>
<evidence type="ECO:0000256" key="1">
    <source>
        <dbReference type="SAM" id="MobiDB-lite"/>
    </source>
</evidence>
<dbReference type="KEGG" id="nfa:NFA_27480"/>
<gene>
    <name evidence="2" type="ordered locus">NFA_27480</name>
</gene>
<dbReference type="Proteomes" id="UP000006820">
    <property type="component" value="Chromosome"/>
</dbReference>
<proteinExistence type="predicted"/>
<organism evidence="2 3">
    <name type="scientific">Nocardia farcinica (strain IFM 10152)</name>
    <dbReference type="NCBI Taxonomy" id="247156"/>
    <lineage>
        <taxon>Bacteria</taxon>
        <taxon>Bacillati</taxon>
        <taxon>Actinomycetota</taxon>
        <taxon>Actinomycetes</taxon>
        <taxon>Mycobacteriales</taxon>
        <taxon>Nocardiaceae</taxon>
        <taxon>Nocardia</taxon>
    </lineage>
</organism>
<sequence length="124" mass="13136">MTAEPGGGSPDHAATGTSTHPSKTRRAIAVLRSDHDPAVYDALTRAHPLRIVYTVHTDAAALLAARIGVHHALEHAADAAVVPHLGTLEPDSPWWLVTQVADLITGKQIYSLRSATSAQRGSEH</sequence>
<dbReference type="eggNOG" id="ENOG5031EYC">
    <property type="taxonomic scope" value="Bacteria"/>
</dbReference>
<dbReference type="RefSeq" id="WP_011209280.1">
    <property type="nucleotide sequence ID" value="NC_006361.1"/>
</dbReference>
<dbReference type="OrthoDB" id="4558485at2"/>
<evidence type="ECO:0000313" key="2">
    <source>
        <dbReference type="EMBL" id="BAD57595.1"/>
    </source>
</evidence>
<accession>Q5YW46</accession>
<reference evidence="2 3" key="1">
    <citation type="journal article" date="2004" name="Proc. Natl. Acad. Sci. U.S.A.">
        <title>The complete genomic sequence of Nocardia farcinica IFM 10152.</title>
        <authorList>
            <person name="Ishikawa J."/>
            <person name="Yamashita A."/>
            <person name="Mikami Y."/>
            <person name="Hoshino Y."/>
            <person name="Kurita H."/>
            <person name="Hotta K."/>
            <person name="Shiba T."/>
            <person name="Hattori M."/>
        </authorList>
    </citation>
    <scope>NUCLEOTIDE SEQUENCE [LARGE SCALE GENOMIC DNA]</scope>
    <source>
        <strain evidence="2 3">IFM 10152</strain>
    </source>
</reference>
<name>Q5YW46_NOCFA</name>
<protein>
    <submittedName>
        <fullName evidence="2">Uncharacterized protein</fullName>
    </submittedName>
</protein>
<feature type="region of interest" description="Disordered" evidence="1">
    <location>
        <begin position="1"/>
        <end position="26"/>
    </location>
</feature>
<keyword evidence="3" id="KW-1185">Reference proteome</keyword>
<evidence type="ECO:0000313" key="3">
    <source>
        <dbReference type="Proteomes" id="UP000006820"/>
    </source>
</evidence>